<sequence>MTMEYDRSDQVRSIVEDHAETTVGEVADIMLMSEGEIRDYVEDLKNRGEVAERDGKLRPT</sequence>
<dbReference type="STRING" id="797114.C475_18681"/>
<keyword evidence="2" id="KW-1185">Reference proteome</keyword>
<comment type="caution">
    <text evidence="1">The sequence shown here is derived from an EMBL/GenBank/DDBJ whole genome shotgun (WGS) entry which is preliminary data.</text>
</comment>
<dbReference type="GO" id="GO:0004386">
    <property type="term" value="F:helicase activity"/>
    <property type="evidence" value="ECO:0007669"/>
    <property type="project" value="UniProtKB-KW"/>
</dbReference>
<dbReference type="Proteomes" id="UP000011626">
    <property type="component" value="Unassembled WGS sequence"/>
</dbReference>
<gene>
    <name evidence="1" type="ORF">C475_18681</name>
</gene>
<keyword evidence="1" id="KW-0067">ATP-binding</keyword>
<keyword evidence="1" id="KW-0378">Hydrolase</keyword>
<dbReference type="EMBL" id="AOIU01000039">
    <property type="protein sequence ID" value="ELZ21579.1"/>
    <property type="molecule type" value="Genomic_DNA"/>
</dbReference>
<evidence type="ECO:0000313" key="1">
    <source>
        <dbReference type="EMBL" id="ELZ21579.1"/>
    </source>
</evidence>
<name>M0CI77_9EURY</name>
<accession>M0CI77</accession>
<proteinExistence type="predicted"/>
<reference evidence="1 2" key="1">
    <citation type="journal article" date="2014" name="PLoS Genet.">
        <title>Phylogenetically driven sequencing of extremely halophilic archaea reveals strategies for static and dynamic osmo-response.</title>
        <authorList>
            <person name="Becker E.A."/>
            <person name="Seitzer P.M."/>
            <person name="Tritt A."/>
            <person name="Larsen D."/>
            <person name="Krusor M."/>
            <person name="Yao A.I."/>
            <person name="Wu D."/>
            <person name="Madern D."/>
            <person name="Eisen J.A."/>
            <person name="Darling A.E."/>
            <person name="Facciotti M.T."/>
        </authorList>
    </citation>
    <scope>NUCLEOTIDE SEQUENCE [LARGE SCALE GENOMIC DNA]</scope>
    <source>
        <strain evidence="1 2">2-9-1</strain>
    </source>
</reference>
<keyword evidence="1" id="KW-0547">Nucleotide-binding</keyword>
<organism evidence="1 2">
    <name type="scientific">Halosimplex carlsbadense 2-9-1</name>
    <dbReference type="NCBI Taxonomy" id="797114"/>
    <lineage>
        <taxon>Archaea</taxon>
        <taxon>Methanobacteriati</taxon>
        <taxon>Methanobacteriota</taxon>
        <taxon>Stenosarchaea group</taxon>
        <taxon>Halobacteria</taxon>
        <taxon>Halobacteriales</taxon>
        <taxon>Haloarculaceae</taxon>
        <taxon>Halosimplex</taxon>
    </lineage>
</organism>
<protein>
    <submittedName>
        <fullName evidence="1">ATP-dependent DNA helicase</fullName>
    </submittedName>
</protein>
<dbReference type="AlphaFoldDB" id="M0CI77"/>
<evidence type="ECO:0000313" key="2">
    <source>
        <dbReference type="Proteomes" id="UP000011626"/>
    </source>
</evidence>
<keyword evidence="1" id="KW-0347">Helicase</keyword>